<dbReference type="GO" id="GO:0003723">
    <property type="term" value="F:RNA binding"/>
    <property type="evidence" value="ECO:0007669"/>
    <property type="project" value="UniProtKB-UniRule"/>
</dbReference>
<evidence type="ECO:0000313" key="5">
    <source>
        <dbReference type="Proteomes" id="UP000637239"/>
    </source>
</evidence>
<feature type="region of interest" description="Disordered" evidence="2">
    <location>
        <begin position="377"/>
        <end position="402"/>
    </location>
</feature>
<dbReference type="PROSITE" id="PS50102">
    <property type="entry name" value="RRM"/>
    <property type="match status" value="1"/>
</dbReference>
<feature type="compositionally biased region" description="Basic and acidic residues" evidence="2">
    <location>
        <begin position="123"/>
        <end position="132"/>
    </location>
</feature>
<evidence type="ECO:0000259" key="3">
    <source>
        <dbReference type="PROSITE" id="PS50102"/>
    </source>
</evidence>
<dbReference type="CDD" id="cd12261">
    <property type="entry name" value="RRM1_3_MRN1"/>
    <property type="match status" value="1"/>
</dbReference>
<dbReference type="SUPFAM" id="SSF54928">
    <property type="entry name" value="RNA-binding domain, RBD"/>
    <property type="match status" value="1"/>
</dbReference>
<feature type="compositionally biased region" description="Polar residues" evidence="2">
    <location>
        <begin position="84"/>
        <end position="97"/>
    </location>
</feature>
<dbReference type="Proteomes" id="UP000637239">
    <property type="component" value="Chromosome 4"/>
</dbReference>
<dbReference type="InterPro" id="IPR035979">
    <property type="entry name" value="RBD_domain_sf"/>
</dbReference>
<feature type="compositionally biased region" description="Acidic residues" evidence="2">
    <location>
        <begin position="380"/>
        <end position="395"/>
    </location>
</feature>
<protein>
    <recommendedName>
        <fullName evidence="3">RRM domain-containing protein</fullName>
    </recommendedName>
</protein>
<evidence type="ECO:0000313" key="4">
    <source>
        <dbReference type="EMBL" id="BCR87998.1"/>
    </source>
</evidence>
<feature type="domain" description="RRM" evidence="3">
    <location>
        <begin position="181"/>
        <end position="254"/>
    </location>
</feature>
<name>A0A7R7VQ05_ASPCH</name>
<dbReference type="AlphaFoldDB" id="A0A7R7VQ05"/>
<organism evidence="4 5">
    <name type="scientific">Aspergillus chevalieri</name>
    <name type="common">Eurotium chevalieri</name>
    <dbReference type="NCBI Taxonomy" id="182096"/>
    <lineage>
        <taxon>Eukaryota</taxon>
        <taxon>Fungi</taxon>
        <taxon>Dikarya</taxon>
        <taxon>Ascomycota</taxon>
        <taxon>Pezizomycotina</taxon>
        <taxon>Eurotiomycetes</taxon>
        <taxon>Eurotiomycetidae</taxon>
        <taxon>Eurotiales</taxon>
        <taxon>Aspergillaceae</taxon>
        <taxon>Aspergillus</taxon>
        <taxon>Aspergillus subgen. Aspergillus</taxon>
    </lineage>
</organism>
<dbReference type="Gene3D" id="3.30.70.330">
    <property type="match status" value="1"/>
</dbReference>
<reference evidence="4" key="1">
    <citation type="submission" date="2021-01" db="EMBL/GenBank/DDBJ databases">
        <authorList>
            <consortium name="Aspergillus chevalieri M1 genome sequencing consortium"/>
            <person name="Kazuki M."/>
            <person name="Futagami T."/>
        </authorList>
    </citation>
    <scope>NUCLEOTIDE SEQUENCE</scope>
    <source>
        <strain evidence="4">M1</strain>
    </source>
</reference>
<feature type="compositionally biased region" description="Acidic residues" evidence="2">
    <location>
        <begin position="143"/>
        <end position="154"/>
    </location>
</feature>
<dbReference type="KEGG" id="ache:ACHE_40562S"/>
<evidence type="ECO:0000256" key="2">
    <source>
        <dbReference type="SAM" id="MobiDB-lite"/>
    </source>
</evidence>
<dbReference type="RefSeq" id="XP_043136520.1">
    <property type="nucleotide sequence ID" value="XM_043278774.1"/>
</dbReference>
<dbReference type="EMBL" id="AP024419">
    <property type="protein sequence ID" value="BCR87998.1"/>
    <property type="molecule type" value="Genomic_DNA"/>
</dbReference>
<gene>
    <name evidence="4" type="ORF">ACHE_40562S</name>
</gene>
<accession>A0A7R7VQ05</accession>
<proteinExistence type="predicted"/>
<evidence type="ECO:0000256" key="1">
    <source>
        <dbReference type="PROSITE-ProRule" id="PRU00176"/>
    </source>
</evidence>
<keyword evidence="1" id="KW-0694">RNA-binding</keyword>
<keyword evidence="5" id="KW-1185">Reference proteome</keyword>
<dbReference type="InterPro" id="IPR000504">
    <property type="entry name" value="RRM_dom"/>
</dbReference>
<feature type="region of interest" description="Disordered" evidence="2">
    <location>
        <begin position="83"/>
        <end position="180"/>
    </location>
</feature>
<reference evidence="4" key="2">
    <citation type="submission" date="2021-02" db="EMBL/GenBank/DDBJ databases">
        <title>Aspergillus chevalieri M1 genome sequence.</title>
        <authorList>
            <person name="Kadooka C."/>
            <person name="Mori K."/>
            <person name="Futagami T."/>
        </authorList>
    </citation>
    <scope>NUCLEOTIDE SEQUENCE</scope>
    <source>
        <strain evidence="4">M1</strain>
    </source>
</reference>
<dbReference type="GeneID" id="66982357"/>
<sequence length="418" mass="47021">MAKVSSLFPLEQTYYQSLLQRSKMYFPAQDVMLQSLNTVTISKLEYENLLQASYQFAKLKGSLLNGGLSQETLDILIYGAQAQPKPSSQNNDQNNENAAPRHTESNEHTNVSTPAKTAVHTHKYQDDKDTINDYKVPGGFGDCEYDDEEEEEDGVIVSPNSEGKVYSEDTSKGEQSSTGQRTVLIRNLPDRVTHEDITDAVRGGALLHIYLRARDHFANISFVDEGAAYAFLRHTKIHGLHVAGKRVDTAWSDRQFYLPSYVRAKINGGASRVLVINNVSPFITEELIRRDLDHIHNLIVISVKFHHGNAYISTNSVHNTLFARTCMMSRRTYKGMRIAFYPDECAEPLAKITPKKDMHPAPNKPVSRPNRFQLLSLDGTENEEEDGTENEEDDYENIHDGLDSHSSVNGGVCWADRI</sequence>
<dbReference type="InterPro" id="IPR012677">
    <property type="entry name" value="Nucleotide-bd_a/b_plait_sf"/>
</dbReference>